<organism evidence="1 2">
    <name type="scientific">Mycobacterium mantenii</name>
    <dbReference type="NCBI Taxonomy" id="560555"/>
    <lineage>
        <taxon>Bacteria</taxon>
        <taxon>Bacillati</taxon>
        <taxon>Actinomycetota</taxon>
        <taxon>Actinomycetes</taxon>
        <taxon>Mycobacteriales</taxon>
        <taxon>Mycobacteriaceae</taxon>
        <taxon>Mycobacterium</taxon>
        <taxon>Mycobacterium avium complex (MAC)</taxon>
    </lineage>
</organism>
<accession>A0A1X0FA45</accession>
<gene>
    <name evidence="1" type="ORF">BST30_25845</name>
</gene>
<proteinExistence type="predicted"/>
<dbReference type="EMBL" id="MVHW01000046">
    <property type="protein sequence ID" value="ORA98398.1"/>
    <property type="molecule type" value="Genomic_DNA"/>
</dbReference>
<dbReference type="RefSeq" id="WP_249026067.1">
    <property type="nucleotide sequence ID" value="NZ_AP022590.1"/>
</dbReference>
<dbReference type="Proteomes" id="UP000192760">
    <property type="component" value="Unassembled WGS sequence"/>
</dbReference>
<evidence type="ECO:0000313" key="1">
    <source>
        <dbReference type="EMBL" id="ORA98398.1"/>
    </source>
</evidence>
<dbReference type="AlphaFoldDB" id="A0A1X0FA45"/>
<evidence type="ECO:0000313" key="2">
    <source>
        <dbReference type="Proteomes" id="UP000192760"/>
    </source>
</evidence>
<sequence length="18" mass="1915">MSRLASSEGSQRICTDCA</sequence>
<reference evidence="1 2" key="1">
    <citation type="submission" date="2017-02" db="EMBL/GenBank/DDBJ databases">
        <title>The new phylogeny of genus Mycobacterium.</title>
        <authorList>
            <person name="Tortoli E."/>
            <person name="Trovato A."/>
            <person name="Cirillo D.M."/>
        </authorList>
    </citation>
    <scope>NUCLEOTIDE SEQUENCE [LARGE SCALE GENOMIC DNA]</scope>
    <source>
        <strain evidence="1 2">DSM 45255</strain>
    </source>
</reference>
<comment type="caution">
    <text evidence="1">The sequence shown here is derived from an EMBL/GenBank/DDBJ whole genome shotgun (WGS) entry which is preliminary data.</text>
</comment>
<protein>
    <submittedName>
        <fullName evidence="1">Uncharacterized protein</fullName>
    </submittedName>
</protein>
<name>A0A1X0FA45_MYCNT</name>